<dbReference type="AlphaFoldDB" id="A0A6J6SET9"/>
<dbReference type="Gene3D" id="3.10.20.30">
    <property type="match status" value="1"/>
</dbReference>
<sequence length="79" mass="8209">MTVQFFAAARAAVGSPELLVAAGSLAKILDDVELFRPQFAAVRPRCSFLVDGLAAHGDPEEILLDDGATLDVLPPFAGG</sequence>
<evidence type="ECO:0000313" key="1">
    <source>
        <dbReference type="EMBL" id="CAB4733263.1"/>
    </source>
</evidence>
<dbReference type="InterPro" id="IPR012675">
    <property type="entry name" value="Beta-grasp_dom_sf"/>
</dbReference>
<proteinExistence type="predicted"/>
<dbReference type="SUPFAM" id="SSF54285">
    <property type="entry name" value="MoaD/ThiS"/>
    <property type="match status" value="1"/>
</dbReference>
<dbReference type="Pfam" id="PF02597">
    <property type="entry name" value="ThiS"/>
    <property type="match status" value="1"/>
</dbReference>
<dbReference type="InterPro" id="IPR003749">
    <property type="entry name" value="ThiS/MoaD-like"/>
</dbReference>
<name>A0A6J6SET9_9ZZZZ</name>
<gene>
    <name evidence="1" type="ORF">UFOPK2786_00321</name>
</gene>
<accession>A0A6J6SET9</accession>
<dbReference type="InterPro" id="IPR016155">
    <property type="entry name" value="Mopterin_synth/thiamin_S_b"/>
</dbReference>
<reference evidence="1" key="1">
    <citation type="submission" date="2020-05" db="EMBL/GenBank/DDBJ databases">
        <authorList>
            <person name="Chiriac C."/>
            <person name="Salcher M."/>
            <person name="Ghai R."/>
            <person name="Kavagutti S V."/>
        </authorList>
    </citation>
    <scope>NUCLEOTIDE SEQUENCE</scope>
</reference>
<dbReference type="EMBL" id="CAEZYW010000032">
    <property type="protein sequence ID" value="CAB4733263.1"/>
    <property type="molecule type" value="Genomic_DNA"/>
</dbReference>
<protein>
    <submittedName>
        <fullName evidence="1">Unannotated protein</fullName>
    </submittedName>
</protein>
<dbReference type="CDD" id="cd17040">
    <property type="entry name" value="Ubl_MoaD_like"/>
    <property type="match status" value="1"/>
</dbReference>
<organism evidence="1">
    <name type="scientific">freshwater metagenome</name>
    <dbReference type="NCBI Taxonomy" id="449393"/>
    <lineage>
        <taxon>unclassified sequences</taxon>
        <taxon>metagenomes</taxon>
        <taxon>ecological metagenomes</taxon>
    </lineage>
</organism>